<dbReference type="AlphaFoldDB" id="A0A0D3GZT6"/>
<name>A0A0D3GZT6_9ORYZ</name>
<dbReference type="Proteomes" id="UP000026960">
    <property type="component" value="Chromosome 8"/>
</dbReference>
<accession>A0A0D3GZT6</accession>
<dbReference type="Gramene" id="OBART08G13330.1">
    <property type="protein sequence ID" value="OBART08G13330.1"/>
    <property type="gene ID" value="OBART08G13330"/>
</dbReference>
<dbReference type="HOGENOM" id="CLU_2609827_0_0_1"/>
<sequence length="79" mass="9216">MRETTSRWIREVCPWLLEVAGLLQVSKGIKRPDLPLIQCPCCHKKNIVKFTATTHWLPLMHVCRRMVLDVIFDTKKKGT</sequence>
<reference evidence="1" key="1">
    <citation type="journal article" date="2009" name="Rice">
        <title>De Novo Next Generation Sequencing of Plant Genomes.</title>
        <authorList>
            <person name="Rounsley S."/>
            <person name="Marri P.R."/>
            <person name="Yu Y."/>
            <person name="He R."/>
            <person name="Sisneros N."/>
            <person name="Goicoechea J.L."/>
            <person name="Lee S.J."/>
            <person name="Angelova A."/>
            <person name="Kudrna D."/>
            <person name="Luo M."/>
            <person name="Affourtit J."/>
            <person name="Desany B."/>
            <person name="Knight J."/>
            <person name="Niazi F."/>
            <person name="Egholm M."/>
            <person name="Wing R.A."/>
        </authorList>
    </citation>
    <scope>NUCLEOTIDE SEQUENCE [LARGE SCALE GENOMIC DNA]</scope>
    <source>
        <strain evidence="1">cv. IRGC 105608</strain>
    </source>
</reference>
<keyword evidence="2" id="KW-1185">Reference proteome</keyword>
<reference evidence="1" key="2">
    <citation type="submission" date="2015-03" db="UniProtKB">
        <authorList>
            <consortium name="EnsemblPlants"/>
        </authorList>
    </citation>
    <scope>IDENTIFICATION</scope>
</reference>
<evidence type="ECO:0000313" key="1">
    <source>
        <dbReference type="EnsemblPlants" id="OBART08G13330.1"/>
    </source>
</evidence>
<protein>
    <submittedName>
        <fullName evidence="1">Uncharacterized protein</fullName>
    </submittedName>
</protein>
<dbReference type="EnsemblPlants" id="OBART08G13330.1">
    <property type="protein sequence ID" value="OBART08G13330.1"/>
    <property type="gene ID" value="OBART08G13330"/>
</dbReference>
<evidence type="ECO:0000313" key="2">
    <source>
        <dbReference type="Proteomes" id="UP000026960"/>
    </source>
</evidence>
<proteinExistence type="predicted"/>
<dbReference type="PaxDb" id="65489-OBART08G13330.1"/>
<organism evidence="1">
    <name type="scientific">Oryza barthii</name>
    <dbReference type="NCBI Taxonomy" id="65489"/>
    <lineage>
        <taxon>Eukaryota</taxon>
        <taxon>Viridiplantae</taxon>
        <taxon>Streptophyta</taxon>
        <taxon>Embryophyta</taxon>
        <taxon>Tracheophyta</taxon>
        <taxon>Spermatophyta</taxon>
        <taxon>Magnoliopsida</taxon>
        <taxon>Liliopsida</taxon>
        <taxon>Poales</taxon>
        <taxon>Poaceae</taxon>
        <taxon>BOP clade</taxon>
        <taxon>Oryzoideae</taxon>
        <taxon>Oryzeae</taxon>
        <taxon>Oryzinae</taxon>
        <taxon>Oryza</taxon>
    </lineage>
</organism>